<reference evidence="3" key="1">
    <citation type="journal article" date="2021" name="Proc. Natl. Acad. Sci. U.S.A.">
        <title>A Catalog of Tens of Thousands of Viruses from Human Metagenomes Reveals Hidden Associations with Chronic Diseases.</title>
        <authorList>
            <person name="Tisza M.J."/>
            <person name="Buck C.B."/>
        </authorList>
    </citation>
    <scope>NUCLEOTIDE SEQUENCE</scope>
    <source>
        <strain evidence="3">CtHiz26</strain>
    </source>
</reference>
<keyword evidence="1" id="KW-0175">Coiled coil</keyword>
<protein>
    <submittedName>
        <fullName evidence="3">Uncharacterized protein</fullName>
    </submittedName>
</protein>
<dbReference type="EMBL" id="BK015583">
    <property type="protein sequence ID" value="DAE14467.1"/>
    <property type="molecule type" value="Genomic_DNA"/>
</dbReference>
<organism evidence="3">
    <name type="scientific">Siphoviridae sp. ctHiz26</name>
    <dbReference type="NCBI Taxonomy" id="2825423"/>
    <lineage>
        <taxon>Viruses</taxon>
        <taxon>Duplodnaviria</taxon>
        <taxon>Heunggongvirae</taxon>
        <taxon>Uroviricota</taxon>
        <taxon>Caudoviricetes</taxon>
    </lineage>
</organism>
<evidence type="ECO:0000256" key="1">
    <source>
        <dbReference type="SAM" id="Coils"/>
    </source>
</evidence>
<sequence length="98" mass="10929">MKTTTIDFVDNTTTKEAGVYALKYGWAFVKGVCREVNDFVHRLPWVCIGAVLIVATSVSYVCIAEARAERDKANKAQMELQQKVEQLSCAVEAERSAR</sequence>
<evidence type="ECO:0000313" key="3">
    <source>
        <dbReference type="EMBL" id="DAE14467.1"/>
    </source>
</evidence>
<proteinExistence type="predicted"/>
<keyword evidence="2" id="KW-1133">Transmembrane helix</keyword>
<feature type="transmembrane region" description="Helical" evidence="2">
    <location>
        <begin position="43"/>
        <end position="63"/>
    </location>
</feature>
<name>A0A8S5Q6P9_9CAUD</name>
<feature type="coiled-coil region" evidence="1">
    <location>
        <begin position="63"/>
        <end position="90"/>
    </location>
</feature>
<keyword evidence="2" id="KW-0812">Transmembrane</keyword>
<accession>A0A8S5Q6P9</accession>
<evidence type="ECO:0000256" key="2">
    <source>
        <dbReference type="SAM" id="Phobius"/>
    </source>
</evidence>
<keyword evidence="2" id="KW-0472">Membrane</keyword>